<evidence type="ECO:0000256" key="1">
    <source>
        <dbReference type="SAM" id="MobiDB-lite"/>
    </source>
</evidence>
<keyword evidence="3" id="KW-1185">Reference proteome</keyword>
<organism evidence="2 3">
    <name type="scientific">Carnegiea gigantea</name>
    <dbReference type="NCBI Taxonomy" id="171969"/>
    <lineage>
        <taxon>Eukaryota</taxon>
        <taxon>Viridiplantae</taxon>
        <taxon>Streptophyta</taxon>
        <taxon>Embryophyta</taxon>
        <taxon>Tracheophyta</taxon>
        <taxon>Spermatophyta</taxon>
        <taxon>Magnoliopsida</taxon>
        <taxon>eudicotyledons</taxon>
        <taxon>Gunneridae</taxon>
        <taxon>Pentapetalae</taxon>
        <taxon>Caryophyllales</taxon>
        <taxon>Cactineae</taxon>
        <taxon>Cactaceae</taxon>
        <taxon>Cactoideae</taxon>
        <taxon>Echinocereeae</taxon>
        <taxon>Carnegiea</taxon>
    </lineage>
</organism>
<accession>A0A9Q1QLE0</accession>
<gene>
    <name evidence="2" type="ORF">Cgig2_017541</name>
</gene>
<name>A0A9Q1QLE0_9CARY</name>
<feature type="region of interest" description="Disordered" evidence="1">
    <location>
        <begin position="13"/>
        <end position="33"/>
    </location>
</feature>
<evidence type="ECO:0000313" key="2">
    <source>
        <dbReference type="EMBL" id="KAJ8446039.1"/>
    </source>
</evidence>
<evidence type="ECO:0000313" key="3">
    <source>
        <dbReference type="Proteomes" id="UP001153076"/>
    </source>
</evidence>
<dbReference type="EMBL" id="JAKOGI010000061">
    <property type="protein sequence ID" value="KAJ8446039.1"/>
    <property type="molecule type" value="Genomic_DNA"/>
</dbReference>
<comment type="caution">
    <text evidence="2">The sequence shown here is derived from an EMBL/GenBank/DDBJ whole genome shotgun (WGS) entry which is preliminary data.</text>
</comment>
<protein>
    <submittedName>
        <fullName evidence="2">Uncharacterized protein</fullName>
    </submittedName>
</protein>
<sequence>MPLEELEDEEFFSAYQEEATSPENPEQEASESSKRVVKSSDAILFEWCICIPGGLTVGYLSAGIGYEEPTFSIPNSNYPGPDGYSSGSFNANLNVVGPTVCAAVLELFQTGKLITQLNAVDTQQKFIKRTGFVEGQLPHKYLGLPIASTKISEVDCAKIRIWTSSDISYGLWTDTSCFNIFPPPRHCSNDLVPYHANPHFRVPHQKYWDRTRSPDTNVKSKINVLYDQGKRIEESNQVTANMVNPFKICWVPRILEEINLSIAVLAGYFYKTSHYFKYYRSPMIVLLNVYNVHAV</sequence>
<proteinExistence type="predicted"/>
<dbReference type="AlphaFoldDB" id="A0A9Q1QLE0"/>
<dbReference type="Proteomes" id="UP001153076">
    <property type="component" value="Unassembled WGS sequence"/>
</dbReference>
<reference evidence="2" key="1">
    <citation type="submission" date="2022-04" db="EMBL/GenBank/DDBJ databases">
        <title>Carnegiea gigantea Genome sequencing and assembly v2.</title>
        <authorList>
            <person name="Copetti D."/>
            <person name="Sanderson M.J."/>
            <person name="Burquez A."/>
            <person name="Wojciechowski M.F."/>
        </authorList>
    </citation>
    <scope>NUCLEOTIDE SEQUENCE</scope>
    <source>
        <strain evidence="2">SGP5-SGP5p</strain>
        <tissue evidence="2">Aerial part</tissue>
    </source>
</reference>